<keyword evidence="3" id="KW-1185">Reference proteome</keyword>
<evidence type="ECO:0000313" key="3">
    <source>
        <dbReference type="Proteomes" id="UP000316426"/>
    </source>
</evidence>
<feature type="region of interest" description="Disordered" evidence="1">
    <location>
        <begin position="30"/>
        <end position="84"/>
    </location>
</feature>
<name>A0A518K9R6_9BACT</name>
<dbReference type="EMBL" id="CP036349">
    <property type="protein sequence ID" value="QDV74520.1"/>
    <property type="molecule type" value="Genomic_DNA"/>
</dbReference>
<gene>
    <name evidence="2" type="ORF">Spa11_27240</name>
</gene>
<sequence length="150" mass="17087">MVDNSAYDITAEIDPVEKLDDIQAKIKQRRREREQKAAASSAAVTSLSDPQEDDQTEAAREAATKKRAADSAKKKREEEERLLQERAQELRESRWITAGHKVREKRVERLDRIFYRLKADGQFSGAKQEFYDEGLALLEEKYAATGKSAG</sequence>
<reference evidence="2 3" key="1">
    <citation type="submission" date="2019-02" db="EMBL/GenBank/DDBJ databases">
        <title>Deep-cultivation of Planctomycetes and their phenomic and genomic characterization uncovers novel biology.</title>
        <authorList>
            <person name="Wiegand S."/>
            <person name="Jogler M."/>
            <person name="Boedeker C."/>
            <person name="Pinto D."/>
            <person name="Vollmers J."/>
            <person name="Rivas-Marin E."/>
            <person name="Kohn T."/>
            <person name="Peeters S.H."/>
            <person name="Heuer A."/>
            <person name="Rast P."/>
            <person name="Oberbeckmann S."/>
            <person name="Bunk B."/>
            <person name="Jeske O."/>
            <person name="Meyerdierks A."/>
            <person name="Storesund J.E."/>
            <person name="Kallscheuer N."/>
            <person name="Luecker S."/>
            <person name="Lage O.M."/>
            <person name="Pohl T."/>
            <person name="Merkel B.J."/>
            <person name="Hornburger P."/>
            <person name="Mueller R.-W."/>
            <person name="Bruemmer F."/>
            <person name="Labrenz M."/>
            <person name="Spormann A.M."/>
            <person name="Op den Camp H."/>
            <person name="Overmann J."/>
            <person name="Amann R."/>
            <person name="Jetten M.S.M."/>
            <person name="Mascher T."/>
            <person name="Medema M.H."/>
            <person name="Devos D.P."/>
            <person name="Kaster A.-K."/>
            <person name="Ovreas L."/>
            <person name="Rohde M."/>
            <person name="Galperin M.Y."/>
            <person name="Jogler C."/>
        </authorList>
    </citation>
    <scope>NUCLEOTIDE SEQUENCE [LARGE SCALE GENOMIC DNA]</scope>
    <source>
        <strain evidence="2 3">Spa11</strain>
    </source>
</reference>
<feature type="compositionally biased region" description="Basic and acidic residues" evidence="1">
    <location>
        <begin position="57"/>
        <end position="84"/>
    </location>
</feature>
<proteinExistence type="predicted"/>
<evidence type="ECO:0000313" key="2">
    <source>
        <dbReference type="EMBL" id="QDV74520.1"/>
    </source>
</evidence>
<organism evidence="2 3">
    <name type="scientific">Botrimarina mediterranea</name>
    <dbReference type="NCBI Taxonomy" id="2528022"/>
    <lineage>
        <taxon>Bacteria</taxon>
        <taxon>Pseudomonadati</taxon>
        <taxon>Planctomycetota</taxon>
        <taxon>Planctomycetia</taxon>
        <taxon>Pirellulales</taxon>
        <taxon>Lacipirellulaceae</taxon>
        <taxon>Botrimarina</taxon>
    </lineage>
</organism>
<dbReference type="KEGG" id="bmei:Spa11_27240"/>
<dbReference type="AlphaFoldDB" id="A0A518K9R6"/>
<dbReference type="Proteomes" id="UP000316426">
    <property type="component" value="Chromosome"/>
</dbReference>
<accession>A0A518K9R6</accession>
<protein>
    <submittedName>
        <fullName evidence="2">Uncharacterized protein</fullName>
    </submittedName>
</protein>
<evidence type="ECO:0000256" key="1">
    <source>
        <dbReference type="SAM" id="MobiDB-lite"/>
    </source>
</evidence>
<dbReference type="RefSeq" id="WP_145112990.1">
    <property type="nucleotide sequence ID" value="NZ_CP036349.1"/>
</dbReference>